<name>A0A936F0H1_9BACT</name>
<evidence type="ECO:0000259" key="2">
    <source>
        <dbReference type="Pfam" id="PF22106"/>
    </source>
</evidence>
<dbReference type="Pfam" id="PF09836">
    <property type="entry name" value="DUF2063"/>
    <property type="match status" value="1"/>
</dbReference>
<feature type="domain" description="NGO1945-like C-terminal" evidence="2">
    <location>
        <begin position="166"/>
        <end position="231"/>
    </location>
</feature>
<dbReference type="EMBL" id="JADKCH010000002">
    <property type="protein sequence ID" value="MBK8571899.1"/>
    <property type="molecule type" value="Genomic_DNA"/>
</dbReference>
<dbReference type="GO" id="GO:0003677">
    <property type="term" value="F:DNA binding"/>
    <property type="evidence" value="ECO:0007669"/>
    <property type="project" value="UniProtKB-KW"/>
</dbReference>
<dbReference type="Gene3D" id="1.10.150.690">
    <property type="entry name" value="DUF2063"/>
    <property type="match status" value="1"/>
</dbReference>
<dbReference type="AlphaFoldDB" id="A0A936F0H1"/>
<gene>
    <name evidence="3" type="ORF">IPN91_04475</name>
</gene>
<protein>
    <submittedName>
        <fullName evidence="3">DNA-binding domain-containing protein</fullName>
    </submittedName>
</protein>
<evidence type="ECO:0000313" key="4">
    <source>
        <dbReference type="Proteomes" id="UP000709959"/>
    </source>
</evidence>
<dbReference type="Proteomes" id="UP000709959">
    <property type="component" value="Unassembled WGS sequence"/>
</dbReference>
<dbReference type="InterPro" id="IPR054098">
    <property type="entry name" value="NGO1945-like_C"/>
</dbReference>
<feature type="domain" description="Putative DNA-binding" evidence="1">
    <location>
        <begin position="9"/>
        <end position="114"/>
    </location>
</feature>
<accession>A0A936F0H1</accession>
<organism evidence="3 4">
    <name type="scientific">Candidatus Geothrix odensensis</name>
    <dbReference type="NCBI Taxonomy" id="2954440"/>
    <lineage>
        <taxon>Bacteria</taxon>
        <taxon>Pseudomonadati</taxon>
        <taxon>Acidobacteriota</taxon>
        <taxon>Holophagae</taxon>
        <taxon>Holophagales</taxon>
        <taxon>Holophagaceae</taxon>
        <taxon>Geothrix</taxon>
    </lineage>
</organism>
<dbReference type="InterPro" id="IPR018640">
    <property type="entry name" value="DUF2063"/>
</dbReference>
<evidence type="ECO:0000313" key="3">
    <source>
        <dbReference type="EMBL" id="MBK8571899.1"/>
    </source>
</evidence>
<comment type="caution">
    <text evidence="3">The sequence shown here is derived from an EMBL/GenBank/DDBJ whole genome shotgun (WGS) entry which is preliminary data.</text>
</comment>
<proteinExistence type="predicted"/>
<reference evidence="3 4" key="1">
    <citation type="submission" date="2020-10" db="EMBL/GenBank/DDBJ databases">
        <title>Connecting structure to function with the recovery of over 1000 high-quality activated sludge metagenome-assembled genomes encoding full-length rRNA genes using long-read sequencing.</title>
        <authorList>
            <person name="Singleton C.M."/>
            <person name="Petriglieri F."/>
            <person name="Kristensen J.M."/>
            <person name="Kirkegaard R.H."/>
            <person name="Michaelsen T.Y."/>
            <person name="Andersen M.H."/>
            <person name="Karst S.M."/>
            <person name="Dueholm M.S."/>
            <person name="Nielsen P.H."/>
            <person name="Albertsen M."/>
        </authorList>
    </citation>
    <scope>NUCLEOTIDE SEQUENCE [LARGE SCALE GENOMIC DNA]</scope>
    <source>
        <strain evidence="3">OdNE_18-Q3-R46-58_MAXAC.008</strain>
    </source>
</reference>
<evidence type="ECO:0000259" key="1">
    <source>
        <dbReference type="Pfam" id="PF09836"/>
    </source>
</evidence>
<sequence length="299" mass="32793">MPESRTLRLQQAMASFVLDADEAALEEDPGRAARRHGLSGDDQRAFREQGEALRTYRELVRMSLVEPLEEMFPVLRALLESTELWDGCVQAFLDARTVRSGHYRDIAPAFLGWLAASGWGQERWPFLLELAHAELLEVLVARYPDADPPTGLHATPKPNDVIVLDPATQLVSYGHAVHRTTAAKPIPEATPTHLIAFRDAEGEARLMELTSATAALLVQARTRSLAEAAAALGIPELEPVLALPGTSTAMVPSRAFSPLRIPNQIPRPPCASASSCRPCCWWLHSWPRAESSAWTTTTP</sequence>
<dbReference type="Pfam" id="PF22106">
    <property type="entry name" value="NGO1945_C"/>
    <property type="match status" value="1"/>
</dbReference>
<keyword evidence="3" id="KW-0238">DNA-binding</keyword>
<dbReference type="InterPro" id="IPR044922">
    <property type="entry name" value="DUF2063_N_sf"/>
</dbReference>